<organism evidence="3 4">
    <name type="scientific">Mycena chlorophos</name>
    <name type="common">Agaric fungus</name>
    <name type="synonym">Agaricus chlorophos</name>
    <dbReference type="NCBI Taxonomy" id="658473"/>
    <lineage>
        <taxon>Eukaryota</taxon>
        <taxon>Fungi</taxon>
        <taxon>Dikarya</taxon>
        <taxon>Basidiomycota</taxon>
        <taxon>Agaricomycotina</taxon>
        <taxon>Agaricomycetes</taxon>
        <taxon>Agaricomycetidae</taxon>
        <taxon>Agaricales</taxon>
        <taxon>Marasmiineae</taxon>
        <taxon>Mycenaceae</taxon>
        <taxon>Mycena</taxon>
    </lineage>
</organism>
<dbReference type="AlphaFoldDB" id="A0A8H6SVJ2"/>
<evidence type="ECO:0000313" key="3">
    <source>
        <dbReference type="EMBL" id="KAF7305617.1"/>
    </source>
</evidence>
<keyword evidence="1" id="KW-0175">Coiled coil</keyword>
<accession>A0A8H6SVJ2</accession>
<feature type="region of interest" description="Disordered" evidence="2">
    <location>
        <begin position="23"/>
        <end position="69"/>
    </location>
</feature>
<feature type="region of interest" description="Disordered" evidence="2">
    <location>
        <begin position="225"/>
        <end position="273"/>
    </location>
</feature>
<comment type="caution">
    <text evidence="3">The sequence shown here is derived from an EMBL/GenBank/DDBJ whole genome shotgun (WGS) entry which is preliminary data.</text>
</comment>
<dbReference type="SUPFAM" id="SSF57997">
    <property type="entry name" value="Tropomyosin"/>
    <property type="match status" value="1"/>
</dbReference>
<gene>
    <name evidence="3" type="ORF">HMN09_00815200</name>
</gene>
<dbReference type="EMBL" id="JACAZE010000010">
    <property type="protein sequence ID" value="KAF7305617.1"/>
    <property type="molecule type" value="Genomic_DNA"/>
</dbReference>
<feature type="compositionally biased region" description="Basic and acidic residues" evidence="2">
    <location>
        <begin position="40"/>
        <end position="62"/>
    </location>
</feature>
<dbReference type="Proteomes" id="UP000613580">
    <property type="component" value="Unassembled WGS sequence"/>
</dbReference>
<feature type="coiled-coil region" evidence="1">
    <location>
        <begin position="134"/>
        <end position="203"/>
    </location>
</feature>
<reference evidence="3" key="1">
    <citation type="submission" date="2020-05" db="EMBL/GenBank/DDBJ databases">
        <title>Mycena genomes resolve the evolution of fungal bioluminescence.</title>
        <authorList>
            <person name="Tsai I.J."/>
        </authorList>
    </citation>
    <scope>NUCLEOTIDE SEQUENCE</scope>
    <source>
        <strain evidence="3">110903Hualien_Pintung</strain>
    </source>
</reference>
<evidence type="ECO:0000256" key="1">
    <source>
        <dbReference type="SAM" id="Coils"/>
    </source>
</evidence>
<keyword evidence="4" id="KW-1185">Reference proteome</keyword>
<evidence type="ECO:0000256" key="2">
    <source>
        <dbReference type="SAM" id="MobiDB-lite"/>
    </source>
</evidence>
<protein>
    <submittedName>
        <fullName evidence="3">Uncharacterized protein</fullName>
    </submittedName>
</protein>
<feature type="compositionally biased region" description="Basic and acidic residues" evidence="2">
    <location>
        <begin position="243"/>
        <end position="264"/>
    </location>
</feature>
<proteinExistence type="predicted"/>
<evidence type="ECO:0000313" key="4">
    <source>
        <dbReference type="Proteomes" id="UP000613580"/>
    </source>
</evidence>
<sequence>MSDRVPWTSSPALKIPIRLNKVPSRRPMDATKSTVLKMPVRLERPRVNEAQPQHREPAPHVHAERRRPSFSTLASDLEAIQSENATVISDLRSQLKDYKERFRTERQRVINAHEEHSELQRQGEQRLGIETQRNERLAEQLEAANTLVQTLETQLGASQKKLQATEKFLVVAREGRDKAEAELRTVKEGIEAREEDVRQAQKRLDERGLELLQALEKSKDALLQGISGTQAGKRKAHDDLEDDSPKLKKPKTEQSSDNNWERGTRLRSAKTGT</sequence>
<name>A0A8H6SVJ2_MYCCL</name>